<reference evidence="3" key="1">
    <citation type="journal article" date="2013" name="Nature">
        <title>Pan genome of the phytoplankton Emiliania underpins its global distribution.</title>
        <authorList>
            <person name="Read B.A."/>
            <person name="Kegel J."/>
            <person name="Klute M.J."/>
            <person name="Kuo A."/>
            <person name="Lefebvre S.C."/>
            <person name="Maumus F."/>
            <person name="Mayer C."/>
            <person name="Miller J."/>
            <person name="Monier A."/>
            <person name="Salamov A."/>
            <person name="Young J."/>
            <person name="Aguilar M."/>
            <person name="Claverie J.M."/>
            <person name="Frickenhaus S."/>
            <person name="Gonzalez K."/>
            <person name="Herman E.K."/>
            <person name="Lin Y.C."/>
            <person name="Napier J."/>
            <person name="Ogata H."/>
            <person name="Sarno A.F."/>
            <person name="Shmutz J."/>
            <person name="Schroeder D."/>
            <person name="de Vargas C."/>
            <person name="Verret F."/>
            <person name="von Dassow P."/>
            <person name="Valentin K."/>
            <person name="Van de Peer Y."/>
            <person name="Wheeler G."/>
            <person name="Dacks J.B."/>
            <person name="Delwiche C.F."/>
            <person name="Dyhrman S.T."/>
            <person name="Glockner G."/>
            <person name="John U."/>
            <person name="Richards T."/>
            <person name="Worden A.Z."/>
            <person name="Zhang X."/>
            <person name="Grigoriev I.V."/>
            <person name="Allen A.E."/>
            <person name="Bidle K."/>
            <person name="Borodovsky M."/>
            <person name="Bowler C."/>
            <person name="Brownlee C."/>
            <person name="Cock J.M."/>
            <person name="Elias M."/>
            <person name="Gladyshev V.N."/>
            <person name="Groth M."/>
            <person name="Guda C."/>
            <person name="Hadaegh A."/>
            <person name="Iglesias-Rodriguez M.D."/>
            <person name="Jenkins J."/>
            <person name="Jones B.M."/>
            <person name="Lawson T."/>
            <person name="Leese F."/>
            <person name="Lindquist E."/>
            <person name="Lobanov A."/>
            <person name="Lomsadze A."/>
            <person name="Malik S.B."/>
            <person name="Marsh M.E."/>
            <person name="Mackinder L."/>
            <person name="Mock T."/>
            <person name="Mueller-Roeber B."/>
            <person name="Pagarete A."/>
            <person name="Parker M."/>
            <person name="Probert I."/>
            <person name="Quesneville H."/>
            <person name="Raines C."/>
            <person name="Rensing S.A."/>
            <person name="Riano-Pachon D.M."/>
            <person name="Richier S."/>
            <person name="Rokitta S."/>
            <person name="Shiraiwa Y."/>
            <person name="Soanes D.M."/>
            <person name="van der Giezen M."/>
            <person name="Wahlund T.M."/>
            <person name="Williams B."/>
            <person name="Wilson W."/>
            <person name="Wolfe G."/>
            <person name="Wurch L.L."/>
        </authorList>
    </citation>
    <scope>NUCLEOTIDE SEQUENCE</scope>
</reference>
<dbReference type="InterPro" id="IPR006342">
    <property type="entry name" value="FkbM_mtfrase"/>
</dbReference>
<dbReference type="GeneID" id="17256587"/>
<evidence type="ECO:0000259" key="1">
    <source>
        <dbReference type="Pfam" id="PF05050"/>
    </source>
</evidence>
<sequence length="139" mass="14964">MYVDIHNSGDSMVVGEGEARASSTASSRHKFRLQGTVRIHTLDDLLPIGTPAAPGIVPLMKMDVQGYECRALQGMQRLLSSRSVSAIVTEVSLPHLKRAQCSKAGLLGSLHDSGYRVDHPDGGRGAWSWDVLAVLQTGR</sequence>
<dbReference type="RefSeq" id="XP_005762899.1">
    <property type="nucleotide sequence ID" value="XM_005762842.1"/>
</dbReference>
<dbReference type="InterPro" id="IPR029063">
    <property type="entry name" value="SAM-dependent_MTases_sf"/>
</dbReference>
<dbReference type="SUPFAM" id="SSF53335">
    <property type="entry name" value="S-adenosyl-L-methionine-dependent methyltransferases"/>
    <property type="match status" value="1"/>
</dbReference>
<name>A0A0D3IGT5_EMIH1</name>
<keyword evidence="3" id="KW-1185">Reference proteome</keyword>
<evidence type="ECO:0000313" key="3">
    <source>
        <dbReference type="Proteomes" id="UP000013827"/>
    </source>
</evidence>
<dbReference type="AlphaFoldDB" id="A0A0D3IGT5"/>
<accession>A0A0D3IGT5</accession>
<feature type="domain" description="Methyltransferase FkbM" evidence="1">
    <location>
        <begin position="19"/>
        <end position="116"/>
    </location>
</feature>
<dbReference type="Gene3D" id="3.40.50.150">
    <property type="entry name" value="Vaccinia Virus protein VP39"/>
    <property type="match status" value="1"/>
</dbReference>
<dbReference type="HOGENOM" id="CLU_1848845_0_0_1"/>
<proteinExistence type="predicted"/>
<organism evidence="2 3">
    <name type="scientific">Emiliania huxleyi (strain CCMP1516)</name>
    <dbReference type="NCBI Taxonomy" id="280463"/>
    <lineage>
        <taxon>Eukaryota</taxon>
        <taxon>Haptista</taxon>
        <taxon>Haptophyta</taxon>
        <taxon>Prymnesiophyceae</taxon>
        <taxon>Isochrysidales</taxon>
        <taxon>Noelaerhabdaceae</taxon>
        <taxon>Emiliania</taxon>
    </lineage>
</organism>
<evidence type="ECO:0000313" key="2">
    <source>
        <dbReference type="EnsemblProtists" id="EOD10470"/>
    </source>
</evidence>
<reference evidence="2" key="2">
    <citation type="submission" date="2024-10" db="UniProtKB">
        <authorList>
            <consortium name="EnsemblProtists"/>
        </authorList>
    </citation>
    <scope>IDENTIFICATION</scope>
</reference>
<dbReference type="EnsemblProtists" id="EOD10470">
    <property type="protein sequence ID" value="EOD10470"/>
    <property type="gene ID" value="EMIHUDRAFT_215691"/>
</dbReference>
<dbReference type="Pfam" id="PF05050">
    <property type="entry name" value="Methyltransf_21"/>
    <property type="match status" value="1"/>
</dbReference>
<dbReference type="Proteomes" id="UP000013827">
    <property type="component" value="Unassembled WGS sequence"/>
</dbReference>
<dbReference type="PaxDb" id="2903-EOD10470"/>
<dbReference type="KEGG" id="ehx:EMIHUDRAFT_215691"/>
<protein>
    <recommendedName>
        <fullName evidence="1">Methyltransferase FkbM domain-containing protein</fullName>
    </recommendedName>
</protein>